<dbReference type="EMBL" id="QLUW01000001">
    <property type="protein sequence ID" value="RAP77157.1"/>
    <property type="molecule type" value="Genomic_DNA"/>
</dbReference>
<sequence length="91" mass="10190">MTDDEGIYGQMGLNTYARSVGMKKTANPVMGWRFFFAACMANVSALRANYGLLGVHSKTVIERMRECHPRKMDSNMFNANLLLSGIEPINK</sequence>
<accession>A0A328U2X6</accession>
<name>A0A328U2X6_9BACL</name>
<evidence type="ECO:0000313" key="2">
    <source>
        <dbReference type="Proteomes" id="UP000249260"/>
    </source>
</evidence>
<reference evidence="1 2" key="1">
    <citation type="submission" date="2018-06" db="EMBL/GenBank/DDBJ databases">
        <title>Paenibacillus montanisoli sp. nov., isolated from mountain area soil.</title>
        <authorList>
            <person name="Wu M."/>
        </authorList>
    </citation>
    <scope>NUCLEOTIDE SEQUENCE [LARGE SCALE GENOMIC DNA]</scope>
    <source>
        <strain evidence="1 2">RA17</strain>
    </source>
</reference>
<organism evidence="1 2">
    <name type="scientific">Paenibacillus montanisoli</name>
    <dbReference type="NCBI Taxonomy" id="2081970"/>
    <lineage>
        <taxon>Bacteria</taxon>
        <taxon>Bacillati</taxon>
        <taxon>Bacillota</taxon>
        <taxon>Bacilli</taxon>
        <taxon>Bacillales</taxon>
        <taxon>Paenibacillaceae</taxon>
        <taxon>Paenibacillus</taxon>
    </lineage>
</organism>
<dbReference type="Proteomes" id="UP000249260">
    <property type="component" value="Unassembled WGS sequence"/>
</dbReference>
<keyword evidence="2" id="KW-1185">Reference proteome</keyword>
<comment type="caution">
    <text evidence="1">The sequence shown here is derived from an EMBL/GenBank/DDBJ whole genome shotgun (WGS) entry which is preliminary data.</text>
</comment>
<proteinExistence type="predicted"/>
<dbReference type="AlphaFoldDB" id="A0A328U2X6"/>
<protein>
    <submittedName>
        <fullName evidence="1">Uncharacterized protein</fullName>
    </submittedName>
</protein>
<evidence type="ECO:0000313" key="1">
    <source>
        <dbReference type="EMBL" id="RAP77157.1"/>
    </source>
</evidence>
<gene>
    <name evidence="1" type="ORF">DL346_01240</name>
</gene>